<feature type="compositionally biased region" description="Acidic residues" evidence="2">
    <location>
        <begin position="1"/>
        <end position="12"/>
    </location>
</feature>
<dbReference type="Proteomes" id="UP000596661">
    <property type="component" value="Chromosome 3"/>
</dbReference>
<dbReference type="Gene3D" id="1.25.10.10">
    <property type="entry name" value="Leucine-rich Repeat Variant"/>
    <property type="match status" value="1"/>
</dbReference>
<feature type="region of interest" description="Disordered" evidence="2">
    <location>
        <begin position="1035"/>
        <end position="1183"/>
    </location>
</feature>
<feature type="compositionally biased region" description="Basic and acidic residues" evidence="2">
    <location>
        <begin position="1035"/>
        <end position="1058"/>
    </location>
</feature>
<sequence length="1226" mass="135875">MEDDKPEQDQELDQDHTDSFNDASDICQQLMDRYAKSTAAQHRHLLATAAAMRSILTAESLPLTSPAYFAAVITAIDDASSASSQSLDPTAVAALLAFLAIVLPLVPSQGIESEKAREAVEVLVRLLGREKEGLGVATVRAGVKCLGVLVGFSNLEDWVSVKLGFETLLRFSVDKRPKVRRCSQECLEKVFKSIHSSTVIKEASKLVMSMLKSYMPLAVELSNLRCSDGSKDDLLSEPKNVEVLHMLNMLKLIVPFLSMKTRSKALSDVEKLMKCQFSLLTRHILKIIETCFDTVKADVIAPSTEDVVVSLSSYISLGEKNPADTVKSAVTLLKRSLDILRTGEASSYIKCLSLVCESVAALLNSEDSIASHAALILKEVISHLVDQTIQLVDDTQSFQDDGNDNIEAAAIKSTCAILESSLMTCEEQPNEHILAVISALFLKLGGISCNYMKNILLKLADMMTLASGGKFNTVHIQSCIGSAVIAMGPEKILSYVPISLNTDDFTCSNVWLVPILKKYIVGASLEYYIDRVIPLAKSFQKASRKAEDTTIGQNLQSRAYDLWGLLPSFCQHPTDFCQNVGPLAQVLIKFLKKNSHMHENVAVALQVIVNQNKNALSQKVEADVSESCVSLESVSKLSCPPTYSKKVATKNLKTLASYSNKLVRALTDQFLESPPEKRSFLKDAIGCLTSITDPSVTKKIFKSFLEQFGFIDESGEFGKPVSENESILADKEPGNTNAMEKDAQRCFILELAACFVEGAQEDLIDLIYNFIKSSFQVISDIGHHQAYHTLSRILREHAWFCSSRFSELIDFLLGFKSPTDVATLRSRFACFHPLMVYTLKVDSEEENAKAFLIVNEIIITLKDAKEEDVRKAGYDVLLEIGSTLRDMASLSSESSDTPYQKLINMVMGYLSGTSPHVKSGAVSVLSMLIYKDTDIYRSMPDLIPSILTLLQGKSVEVVKAVLGFVKVLVSCLEGRDLQHLLPDILKEILLWSAVSRNHFRSKVTVIIEIMIRKCGFNSVTSAAPDRYRRFLKNVMENRHAKTNPKDDAEPITDKETQHSTKRHEKKGQNELDTEPRNQSAHGKRRENKDGPSTNGKSMRGRFDRSNKFSKGKFDQKRKIDQGRPPSGQKRKFDQGPQSGQKRKFDQGTQRGQKRKFEGPPSGQKRNTNMGKNGGFKKASPGSMAKRDSDLFFDKNGCSLAGFISRQVKKIVKARAQLYNVFSLSRI</sequence>
<evidence type="ECO:0000259" key="3">
    <source>
        <dbReference type="Pfam" id="PF08161"/>
    </source>
</evidence>
<feature type="compositionally biased region" description="Basic and acidic residues" evidence="2">
    <location>
        <begin position="1100"/>
        <end position="1121"/>
    </location>
</feature>
<evidence type="ECO:0000313" key="6">
    <source>
        <dbReference type="Proteomes" id="UP000596661"/>
    </source>
</evidence>
<dbReference type="Pfam" id="PF08161">
    <property type="entry name" value="RRP12_HEAT"/>
    <property type="match status" value="1"/>
</dbReference>
<dbReference type="OMA" id="AFCRYPV"/>
<evidence type="ECO:0000256" key="1">
    <source>
        <dbReference type="ARBA" id="ARBA00007690"/>
    </source>
</evidence>
<feature type="compositionally biased region" description="Basic and acidic residues" evidence="2">
    <location>
        <begin position="1066"/>
        <end position="1075"/>
    </location>
</feature>
<dbReference type="Pfam" id="PF25772">
    <property type="entry name" value="HEAT_RRP12_N"/>
    <property type="match status" value="1"/>
</dbReference>
<dbReference type="SUPFAM" id="SSF48371">
    <property type="entry name" value="ARM repeat"/>
    <property type="match status" value="2"/>
</dbReference>
<dbReference type="Gramene" id="evm.model.03.1841">
    <property type="protein sequence ID" value="cds.evm.model.03.1841"/>
    <property type="gene ID" value="evm.TU.03.1841"/>
</dbReference>
<feature type="domain" description="RRP12 N-terminal HEAT" evidence="4">
    <location>
        <begin position="14"/>
        <end position="299"/>
    </location>
</feature>
<dbReference type="PANTHER" id="PTHR48412:SF1">
    <property type="entry name" value="ARM REPEAT SUPERFAMILY PROTEIN"/>
    <property type="match status" value="1"/>
</dbReference>
<comment type="similarity">
    <text evidence="1">Belongs to the RRP12 family.</text>
</comment>
<organism evidence="5 6">
    <name type="scientific">Cannabis sativa</name>
    <name type="common">Hemp</name>
    <name type="synonym">Marijuana</name>
    <dbReference type="NCBI Taxonomy" id="3483"/>
    <lineage>
        <taxon>Eukaryota</taxon>
        <taxon>Viridiplantae</taxon>
        <taxon>Streptophyta</taxon>
        <taxon>Embryophyta</taxon>
        <taxon>Tracheophyta</taxon>
        <taxon>Spermatophyta</taxon>
        <taxon>Magnoliopsida</taxon>
        <taxon>eudicotyledons</taxon>
        <taxon>Gunneridae</taxon>
        <taxon>Pentapetalae</taxon>
        <taxon>rosids</taxon>
        <taxon>fabids</taxon>
        <taxon>Rosales</taxon>
        <taxon>Cannabaceae</taxon>
        <taxon>Cannabis</taxon>
    </lineage>
</organism>
<dbReference type="PANTHER" id="PTHR48412">
    <property type="entry name" value="ARM REPEAT SUPERFAMILY PROTEIN"/>
    <property type="match status" value="1"/>
</dbReference>
<proteinExistence type="inferred from homology"/>
<reference evidence="5" key="1">
    <citation type="submission" date="2018-11" db="EMBL/GenBank/DDBJ databases">
        <authorList>
            <person name="Grassa J C."/>
        </authorList>
    </citation>
    <scope>NUCLEOTIDE SEQUENCE [LARGE SCALE GENOMIC DNA]</scope>
</reference>
<feature type="region of interest" description="Disordered" evidence="2">
    <location>
        <begin position="1"/>
        <end position="21"/>
    </location>
</feature>
<dbReference type="InterPro" id="IPR016024">
    <property type="entry name" value="ARM-type_fold"/>
</dbReference>
<dbReference type="InterPro" id="IPR012978">
    <property type="entry name" value="HEAT_RRP12"/>
</dbReference>
<name>A0A803P6W4_CANSA</name>
<dbReference type="AlphaFoldDB" id="A0A803P6W4"/>
<evidence type="ECO:0000256" key="2">
    <source>
        <dbReference type="SAM" id="MobiDB-lite"/>
    </source>
</evidence>
<evidence type="ECO:0000259" key="4">
    <source>
        <dbReference type="Pfam" id="PF25772"/>
    </source>
</evidence>
<evidence type="ECO:0008006" key="7">
    <source>
        <dbReference type="Google" id="ProtNLM"/>
    </source>
</evidence>
<feature type="domain" description="RRP12 HEAT" evidence="3">
    <location>
        <begin position="366"/>
        <end position="666"/>
    </location>
</feature>
<keyword evidence="6" id="KW-1185">Reference proteome</keyword>
<evidence type="ECO:0000313" key="5">
    <source>
        <dbReference type="EnsemblPlants" id="cds.evm.model.03.1841"/>
    </source>
</evidence>
<protein>
    <recommendedName>
        <fullName evidence="7">Ribosomal RNA-processing protein 12-like conserved domain-containing protein</fullName>
    </recommendedName>
</protein>
<dbReference type="EnsemblPlants" id="evm.model.03.1841">
    <property type="protein sequence ID" value="cds.evm.model.03.1841"/>
    <property type="gene ID" value="evm.TU.03.1841"/>
</dbReference>
<dbReference type="InterPro" id="IPR057860">
    <property type="entry name" value="HEAT_RRP12_N"/>
</dbReference>
<dbReference type="EMBL" id="UZAU01000335">
    <property type="status" value="NOT_ANNOTATED_CDS"/>
    <property type="molecule type" value="Genomic_DNA"/>
</dbReference>
<dbReference type="InterPro" id="IPR011989">
    <property type="entry name" value="ARM-like"/>
</dbReference>
<accession>A0A803P6W4</accession>
<reference evidence="5" key="2">
    <citation type="submission" date="2021-03" db="UniProtKB">
        <authorList>
            <consortium name="EnsemblPlants"/>
        </authorList>
    </citation>
    <scope>IDENTIFICATION</scope>
</reference>